<organism evidence="1 2">
    <name type="scientific">Marinomonas spartinae</name>
    <dbReference type="NCBI Taxonomy" id="1792290"/>
    <lineage>
        <taxon>Bacteria</taxon>
        <taxon>Pseudomonadati</taxon>
        <taxon>Pseudomonadota</taxon>
        <taxon>Gammaproteobacteria</taxon>
        <taxon>Oceanospirillales</taxon>
        <taxon>Oceanospirillaceae</taxon>
        <taxon>Marinomonas</taxon>
    </lineage>
</organism>
<dbReference type="Proteomes" id="UP000092544">
    <property type="component" value="Unassembled WGS sequence"/>
</dbReference>
<dbReference type="STRING" id="1792290.MSP8886_01058"/>
<keyword evidence="2" id="KW-1185">Reference proteome</keyword>
<accession>A0A1A8T8A5</accession>
<evidence type="ECO:0000313" key="2">
    <source>
        <dbReference type="Proteomes" id="UP000092544"/>
    </source>
</evidence>
<proteinExistence type="predicted"/>
<evidence type="ECO:0000313" key="1">
    <source>
        <dbReference type="EMBL" id="SBS28107.1"/>
    </source>
</evidence>
<evidence type="ECO:0008006" key="3">
    <source>
        <dbReference type="Google" id="ProtNLM"/>
    </source>
</evidence>
<protein>
    <recommendedName>
        <fullName evidence="3">Flagellar protein FliT</fullName>
    </recommendedName>
</protein>
<dbReference type="OrthoDB" id="6105939at2"/>
<dbReference type="RefSeq" id="WP_067013471.1">
    <property type="nucleotide sequence ID" value="NZ_FLOB01000002.1"/>
</dbReference>
<dbReference type="EMBL" id="FLOB01000002">
    <property type="protein sequence ID" value="SBS28107.1"/>
    <property type="molecule type" value="Genomic_DNA"/>
</dbReference>
<dbReference type="AlphaFoldDB" id="A0A1A8T8A5"/>
<reference evidence="1 2" key="1">
    <citation type="submission" date="2016-06" db="EMBL/GenBank/DDBJ databases">
        <authorList>
            <person name="Kjaerup R.B."/>
            <person name="Dalgaard T.S."/>
            <person name="Juul-Madsen H.R."/>
        </authorList>
    </citation>
    <scope>NUCLEOTIDE SEQUENCE [LARGE SCALE GENOMIC DNA]</scope>
    <source>
        <strain evidence="1 2">CECT 8886</strain>
    </source>
</reference>
<gene>
    <name evidence="1" type="ORF">MSP8886_01058</name>
</gene>
<sequence>MLDTAYLVELTDELEASVQGQDVDSILQFCEQHDAFIRSIQPSNDAGVNQAIKEFAQVHQRALELVENLHTVMQNELFKSTKTRQGVIQYKGVKHAK</sequence>
<name>A0A1A8T8A5_9GAMM</name>